<dbReference type="InterPro" id="IPR035948">
    <property type="entry name" value="YwqG-like_sf"/>
</dbReference>
<comment type="caution">
    <text evidence="2">The sequence shown here is derived from an EMBL/GenBank/DDBJ whole genome shotgun (WGS) entry which is preliminary data.</text>
</comment>
<dbReference type="EMBL" id="JACHEF010000002">
    <property type="protein sequence ID" value="MBB6409690.1"/>
    <property type="molecule type" value="Genomic_DNA"/>
</dbReference>
<reference evidence="2 3" key="1">
    <citation type="submission" date="2020-08" db="EMBL/GenBank/DDBJ databases">
        <title>Genomic Encyclopedia of Type Strains, Phase IV (KMG-IV): sequencing the most valuable type-strain genomes for metagenomic binning, comparative biology and taxonomic classification.</title>
        <authorList>
            <person name="Goeker M."/>
        </authorList>
    </citation>
    <scope>NUCLEOTIDE SEQUENCE [LARGE SCALE GENOMIC DNA]</scope>
    <source>
        <strain evidence="2 3">DSM 100039</strain>
    </source>
</reference>
<dbReference type="SUPFAM" id="SSF103032">
    <property type="entry name" value="Hypothetical protein YwqG"/>
    <property type="match status" value="2"/>
</dbReference>
<dbReference type="Gene3D" id="2.30.320.10">
    <property type="entry name" value="YwqG-like"/>
    <property type="match status" value="2"/>
</dbReference>
<evidence type="ECO:0000256" key="1">
    <source>
        <dbReference type="SAM" id="MobiDB-lite"/>
    </source>
</evidence>
<feature type="region of interest" description="Disordered" evidence="1">
    <location>
        <begin position="32"/>
        <end position="68"/>
    </location>
</feature>
<organism evidence="2 3">
    <name type="scientific">Mesorhizobium sangaii</name>
    <dbReference type="NCBI Taxonomy" id="505389"/>
    <lineage>
        <taxon>Bacteria</taxon>
        <taxon>Pseudomonadati</taxon>
        <taxon>Pseudomonadota</taxon>
        <taxon>Alphaproteobacteria</taxon>
        <taxon>Hyphomicrobiales</taxon>
        <taxon>Phyllobacteriaceae</taxon>
        <taxon>Mesorhizobium</taxon>
    </lineage>
</organism>
<dbReference type="RefSeq" id="WP_184872702.1">
    <property type="nucleotide sequence ID" value="NZ_JACHEF010000002.1"/>
</dbReference>
<dbReference type="Pfam" id="PF09234">
    <property type="entry name" value="DUF1963"/>
    <property type="match status" value="2"/>
</dbReference>
<dbReference type="AlphaFoldDB" id="A0A841PFV3"/>
<dbReference type="Proteomes" id="UP000556329">
    <property type="component" value="Unassembled WGS sequence"/>
</dbReference>
<dbReference type="InterPro" id="IPR015315">
    <property type="entry name" value="DUF1963"/>
</dbReference>
<dbReference type="PANTHER" id="PTHR36436:SF6">
    <property type="entry name" value="SLL5081 PROTEIN"/>
    <property type="match status" value="1"/>
</dbReference>
<evidence type="ECO:0000313" key="3">
    <source>
        <dbReference type="Proteomes" id="UP000556329"/>
    </source>
</evidence>
<proteinExistence type="predicted"/>
<name>A0A841PFV3_9HYPH</name>
<gene>
    <name evidence="2" type="ORF">HNQ71_002355</name>
</gene>
<keyword evidence="3" id="KW-1185">Reference proteome</keyword>
<feature type="compositionally biased region" description="Low complexity" evidence="1">
    <location>
        <begin position="55"/>
        <end position="64"/>
    </location>
</feature>
<evidence type="ECO:0000313" key="2">
    <source>
        <dbReference type="EMBL" id="MBB6409690.1"/>
    </source>
</evidence>
<accession>A0A841PFV3</accession>
<protein>
    <submittedName>
        <fullName evidence="2">Uncharacterized protein YwqG</fullName>
    </submittedName>
</protein>
<sequence>MANLMPLLVVGAMLLIVGSLIYRGIARLFSGSASKGKPPDSSALPIGKAGQRTPASSEAAHAASPRPNPAAEKLIADLQQQAKDSDEQRKAKFKAHVERKIPPISVDGREAIERGQAARIAIKHVFPPRLPQRSMSYLGGLPIVPDEFDWPTVHNRQGLLERLNFMAQIDCSDLPPGPGRDLLPEKGYLYFFAPMSDTFGPDALHFVTRYEPRRVTQKWQPLDMPFTAKILGSDPTDEILRGRRTHFDRVEVEFAWIEEPTDAEVAARADEGHAFEVADKIRAERVEAFYGPPVTADPLLSAHQAPKDMLWTPYPGFPANWHSARIVRKLVEAYHREETADVAAQLKALGDVAADDPEVVRLRAVQRDLSAFGSKMFNAFFPTVHAGLKEYDAPPAGVKQQILAFLEDLRANGVPSSSPARRPHHRQLPQVMNHWLSIAAIRGAEGGLTDQDGAALIGPDVVAALSYRHSPRGHQMLGKGEVIQVAADEMKDRYLLLLQIGPDMALNWTVGEMGPLQYWITPEDVAAKRFENTILTIEAY</sequence>
<dbReference type="PANTHER" id="PTHR36436">
    <property type="entry name" value="SLL5081 PROTEIN"/>
    <property type="match status" value="1"/>
</dbReference>